<evidence type="ECO:0000256" key="5">
    <source>
        <dbReference type="ARBA" id="ARBA00022679"/>
    </source>
</evidence>
<dbReference type="InterPro" id="IPR015421">
    <property type="entry name" value="PyrdxlP-dep_Trfase_major"/>
</dbReference>
<gene>
    <name evidence="8" type="ORF">ONB1V03_LOCUS13873</name>
</gene>
<dbReference type="Gene3D" id="3.40.640.10">
    <property type="entry name" value="Type I PLP-dependent aspartate aminotransferase-like (Major domain)"/>
    <property type="match status" value="1"/>
</dbReference>
<evidence type="ECO:0000313" key="9">
    <source>
        <dbReference type="Proteomes" id="UP000728032"/>
    </source>
</evidence>
<dbReference type="AlphaFoldDB" id="A0A7R9QTL2"/>
<evidence type="ECO:0000256" key="6">
    <source>
        <dbReference type="ARBA" id="ARBA00022898"/>
    </source>
</evidence>
<comment type="cofactor">
    <cofactor evidence="1">
        <name>pyridoxal 5'-phosphate</name>
        <dbReference type="ChEBI" id="CHEBI:597326"/>
    </cofactor>
</comment>
<dbReference type="GO" id="GO:0004069">
    <property type="term" value="F:L-aspartate:2-oxoglutarate aminotransferase activity"/>
    <property type="evidence" value="ECO:0007669"/>
    <property type="project" value="UniProtKB-EC"/>
</dbReference>
<dbReference type="Proteomes" id="UP000728032">
    <property type="component" value="Unassembled WGS sequence"/>
</dbReference>
<evidence type="ECO:0000256" key="2">
    <source>
        <dbReference type="ARBA" id="ARBA00011738"/>
    </source>
</evidence>
<dbReference type="InterPro" id="IPR015424">
    <property type="entry name" value="PyrdxlP-dep_Trfase"/>
</dbReference>
<dbReference type="InterPro" id="IPR000796">
    <property type="entry name" value="Asp_trans"/>
</dbReference>
<dbReference type="InterPro" id="IPR004839">
    <property type="entry name" value="Aminotransferase_I/II_large"/>
</dbReference>
<reference evidence="8" key="1">
    <citation type="submission" date="2020-11" db="EMBL/GenBank/DDBJ databases">
        <authorList>
            <person name="Tran Van P."/>
        </authorList>
    </citation>
    <scope>NUCLEOTIDE SEQUENCE</scope>
</reference>
<proteinExistence type="predicted"/>
<protein>
    <recommendedName>
        <fullName evidence="3">aspartate transaminase</fullName>
        <ecNumber evidence="3">2.6.1.1</ecNumber>
    </recommendedName>
</protein>
<dbReference type="PANTHER" id="PTHR11879:SF55">
    <property type="entry name" value="GLUTAMATE OXALOACETATE TRANSAMINASE 1, ISOFORM B"/>
    <property type="match status" value="1"/>
</dbReference>
<dbReference type="OrthoDB" id="6752799at2759"/>
<dbReference type="EC" id="2.6.1.1" evidence="3"/>
<organism evidence="8">
    <name type="scientific">Oppiella nova</name>
    <dbReference type="NCBI Taxonomy" id="334625"/>
    <lineage>
        <taxon>Eukaryota</taxon>
        <taxon>Metazoa</taxon>
        <taxon>Ecdysozoa</taxon>
        <taxon>Arthropoda</taxon>
        <taxon>Chelicerata</taxon>
        <taxon>Arachnida</taxon>
        <taxon>Acari</taxon>
        <taxon>Acariformes</taxon>
        <taxon>Sarcoptiformes</taxon>
        <taxon>Oribatida</taxon>
        <taxon>Brachypylina</taxon>
        <taxon>Oppioidea</taxon>
        <taxon>Oppiidae</taxon>
        <taxon>Oppiella</taxon>
    </lineage>
</organism>
<dbReference type="EMBL" id="OC927464">
    <property type="protein sequence ID" value="CAD7657243.1"/>
    <property type="molecule type" value="Genomic_DNA"/>
</dbReference>
<accession>A0A7R9QTL2</accession>
<evidence type="ECO:0000256" key="1">
    <source>
        <dbReference type="ARBA" id="ARBA00001933"/>
    </source>
</evidence>
<keyword evidence="5" id="KW-0808">Transferase</keyword>
<evidence type="ECO:0000259" key="7">
    <source>
        <dbReference type="Pfam" id="PF00155"/>
    </source>
</evidence>
<dbReference type="Pfam" id="PF00155">
    <property type="entry name" value="Aminotran_1_2"/>
    <property type="match status" value="1"/>
</dbReference>
<dbReference type="EMBL" id="CAJPVJ010012639">
    <property type="protein sequence ID" value="CAG2174429.1"/>
    <property type="molecule type" value="Genomic_DNA"/>
</dbReference>
<evidence type="ECO:0000313" key="8">
    <source>
        <dbReference type="EMBL" id="CAD7657243.1"/>
    </source>
</evidence>
<keyword evidence="6" id="KW-0663">Pyridoxal phosphate</keyword>
<feature type="domain" description="Aminotransferase class I/classII large" evidence="7">
    <location>
        <begin position="29"/>
        <end position="170"/>
    </location>
</feature>
<evidence type="ECO:0000256" key="3">
    <source>
        <dbReference type="ARBA" id="ARBA00012753"/>
    </source>
</evidence>
<dbReference type="SUPFAM" id="SSF53383">
    <property type="entry name" value="PLP-dependent transferases"/>
    <property type="match status" value="1"/>
</dbReference>
<keyword evidence="9" id="KW-1185">Reference proteome</keyword>
<dbReference type="GO" id="GO:0006532">
    <property type="term" value="P:aspartate biosynthetic process"/>
    <property type="evidence" value="ECO:0007669"/>
    <property type="project" value="TreeGrafter"/>
</dbReference>
<dbReference type="GO" id="GO:0030170">
    <property type="term" value="F:pyridoxal phosphate binding"/>
    <property type="evidence" value="ECO:0007669"/>
    <property type="project" value="InterPro"/>
</dbReference>
<feature type="non-terminal residue" evidence="8">
    <location>
        <position position="1"/>
    </location>
</feature>
<name>A0A7R9QTL2_9ACAR</name>
<dbReference type="PANTHER" id="PTHR11879">
    <property type="entry name" value="ASPARTATE AMINOTRANSFERASE"/>
    <property type="match status" value="1"/>
</dbReference>
<comment type="subunit">
    <text evidence="2">Homodimer.</text>
</comment>
<sequence>MSRFDCVDSVEPIEFFALQRAYRADNNHNKVDLIIGTYRSDEGKPWLLPVVHKVEQTLANTDGYNHEYLGQLGDNRFSESVTKLLLGNQCKAIAENRTFGVQTLSGTGALRVGADFLRHNCGFKTIYLTSPCYPNHRLILTRAGFEDIRTYRYWDSRERQLDFDGLIEDL</sequence>
<keyword evidence="4" id="KW-0032">Aminotransferase</keyword>
<dbReference type="GO" id="GO:0005829">
    <property type="term" value="C:cytosol"/>
    <property type="evidence" value="ECO:0007669"/>
    <property type="project" value="TreeGrafter"/>
</dbReference>
<evidence type="ECO:0000256" key="4">
    <source>
        <dbReference type="ARBA" id="ARBA00022576"/>
    </source>
</evidence>